<feature type="transmembrane region" description="Helical" evidence="11">
    <location>
        <begin position="168"/>
        <end position="188"/>
    </location>
</feature>
<reference evidence="12" key="3">
    <citation type="submission" date="2023-05" db="EMBL/GenBank/DDBJ databases">
        <authorList>
            <person name="Smith C.H."/>
        </authorList>
    </citation>
    <scope>NUCLEOTIDE SEQUENCE</scope>
    <source>
        <strain evidence="12">CHS0354</strain>
        <tissue evidence="12">Mantle</tissue>
    </source>
</reference>
<keyword evidence="10" id="KW-0407">Ion channel</keyword>
<dbReference type="Pfam" id="PF03189">
    <property type="entry name" value="Otopetrin"/>
    <property type="match status" value="1"/>
</dbReference>
<evidence type="ECO:0000256" key="11">
    <source>
        <dbReference type="SAM" id="Phobius"/>
    </source>
</evidence>
<reference evidence="12" key="1">
    <citation type="journal article" date="2021" name="Genome Biol. Evol.">
        <title>A High-Quality Reference Genome for a Parasitic Bivalve with Doubly Uniparental Inheritance (Bivalvia: Unionida).</title>
        <authorList>
            <person name="Smith C.H."/>
        </authorList>
    </citation>
    <scope>NUCLEOTIDE SEQUENCE</scope>
    <source>
        <strain evidence="12">CHS0354</strain>
    </source>
</reference>
<evidence type="ECO:0000256" key="9">
    <source>
        <dbReference type="ARBA" id="ARBA00023136"/>
    </source>
</evidence>
<dbReference type="PANTHER" id="PTHR21522:SF32">
    <property type="entry name" value="OTOPETRIN-2"/>
    <property type="match status" value="1"/>
</dbReference>
<feature type="transmembrane region" description="Helical" evidence="11">
    <location>
        <begin position="103"/>
        <end position="127"/>
    </location>
</feature>
<keyword evidence="9 11" id="KW-0472">Membrane</keyword>
<evidence type="ECO:0000313" key="13">
    <source>
        <dbReference type="Proteomes" id="UP001195483"/>
    </source>
</evidence>
<dbReference type="InterPro" id="IPR004878">
    <property type="entry name" value="Otopetrin"/>
</dbReference>
<proteinExistence type="inferred from homology"/>
<feature type="transmembrane region" description="Helical" evidence="11">
    <location>
        <begin position="277"/>
        <end position="299"/>
    </location>
</feature>
<keyword evidence="8" id="KW-0406">Ion transport</keyword>
<protein>
    <submittedName>
        <fullName evidence="12">Uncharacterized protein</fullName>
    </submittedName>
</protein>
<keyword evidence="13" id="KW-1185">Reference proteome</keyword>
<keyword evidence="4" id="KW-1003">Cell membrane</keyword>
<feature type="transmembrane region" description="Helical" evidence="11">
    <location>
        <begin position="234"/>
        <end position="256"/>
    </location>
</feature>
<comment type="caution">
    <text evidence="12">The sequence shown here is derived from an EMBL/GenBank/DDBJ whole genome shotgun (WGS) entry which is preliminary data.</text>
</comment>
<feature type="transmembrane region" description="Helical" evidence="11">
    <location>
        <begin position="70"/>
        <end position="91"/>
    </location>
</feature>
<evidence type="ECO:0000256" key="1">
    <source>
        <dbReference type="ARBA" id="ARBA00004651"/>
    </source>
</evidence>
<evidence type="ECO:0000256" key="7">
    <source>
        <dbReference type="ARBA" id="ARBA00022989"/>
    </source>
</evidence>
<keyword evidence="3" id="KW-0813">Transport</keyword>
<dbReference type="PANTHER" id="PTHR21522">
    <property type="entry name" value="PROTON CHANNEL OTOP"/>
    <property type="match status" value="1"/>
</dbReference>
<name>A0AAE0VYT5_9BIVA</name>
<dbReference type="AlphaFoldDB" id="A0AAE0VYT5"/>
<evidence type="ECO:0000256" key="8">
    <source>
        <dbReference type="ARBA" id="ARBA00023065"/>
    </source>
</evidence>
<comment type="subcellular location">
    <subcellularLocation>
        <location evidence="1">Cell membrane</location>
        <topology evidence="1">Multi-pass membrane protein</topology>
    </subcellularLocation>
</comment>
<evidence type="ECO:0000256" key="10">
    <source>
        <dbReference type="ARBA" id="ARBA00023303"/>
    </source>
</evidence>
<keyword evidence="7 11" id="KW-1133">Transmembrane helix</keyword>
<evidence type="ECO:0000256" key="2">
    <source>
        <dbReference type="ARBA" id="ARBA00006513"/>
    </source>
</evidence>
<evidence type="ECO:0000256" key="5">
    <source>
        <dbReference type="ARBA" id="ARBA00022692"/>
    </source>
</evidence>
<evidence type="ECO:0000256" key="6">
    <source>
        <dbReference type="ARBA" id="ARBA00022781"/>
    </source>
</evidence>
<dbReference type="Proteomes" id="UP001195483">
    <property type="component" value="Unassembled WGS sequence"/>
</dbReference>
<accession>A0AAE0VYT5</accession>
<comment type="similarity">
    <text evidence="2">Belongs to the otopetrin family.</text>
</comment>
<evidence type="ECO:0000256" key="4">
    <source>
        <dbReference type="ARBA" id="ARBA00022475"/>
    </source>
</evidence>
<evidence type="ECO:0000256" key="3">
    <source>
        <dbReference type="ARBA" id="ARBA00022448"/>
    </source>
</evidence>
<dbReference type="GO" id="GO:0005886">
    <property type="term" value="C:plasma membrane"/>
    <property type="evidence" value="ECO:0007669"/>
    <property type="project" value="UniProtKB-SubCell"/>
</dbReference>
<reference evidence="12" key="2">
    <citation type="journal article" date="2021" name="Genome Biol. Evol.">
        <title>Developing a high-quality reference genome for a parasitic bivalve with doubly uniparental inheritance (Bivalvia: Unionida).</title>
        <authorList>
            <person name="Smith C.H."/>
        </authorList>
    </citation>
    <scope>NUCLEOTIDE SEQUENCE</scope>
    <source>
        <strain evidence="12">CHS0354</strain>
        <tissue evidence="12">Mantle</tissue>
    </source>
</reference>
<organism evidence="12 13">
    <name type="scientific">Potamilus streckersoni</name>
    <dbReference type="NCBI Taxonomy" id="2493646"/>
    <lineage>
        <taxon>Eukaryota</taxon>
        <taxon>Metazoa</taxon>
        <taxon>Spiralia</taxon>
        <taxon>Lophotrochozoa</taxon>
        <taxon>Mollusca</taxon>
        <taxon>Bivalvia</taxon>
        <taxon>Autobranchia</taxon>
        <taxon>Heteroconchia</taxon>
        <taxon>Palaeoheterodonta</taxon>
        <taxon>Unionida</taxon>
        <taxon>Unionoidea</taxon>
        <taxon>Unionidae</taxon>
        <taxon>Ambleminae</taxon>
        <taxon>Lampsilini</taxon>
        <taxon>Potamilus</taxon>
    </lineage>
</organism>
<dbReference type="GO" id="GO:0015252">
    <property type="term" value="F:proton channel activity"/>
    <property type="evidence" value="ECO:0007669"/>
    <property type="project" value="InterPro"/>
</dbReference>
<feature type="transmembrane region" description="Helical" evidence="11">
    <location>
        <begin position="36"/>
        <end position="58"/>
    </location>
</feature>
<gene>
    <name evidence="12" type="ORF">CHS0354_009330</name>
</gene>
<evidence type="ECO:0000313" key="12">
    <source>
        <dbReference type="EMBL" id="KAK3594944.1"/>
    </source>
</evidence>
<dbReference type="EMBL" id="JAEAOA010000605">
    <property type="protein sequence ID" value="KAK3594944.1"/>
    <property type="molecule type" value="Genomic_DNA"/>
</dbReference>
<keyword evidence="5 11" id="KW-0812">Transmembrane</keyword>
<keyword evidence="6" id="KW-0375">Hydrogen ion transport</keyword>
<sequence>MFVLRKNTKHFLESKSAKTRNIGVLGQTLRVITQTILLHIFAIGTLSYHALMLVKVFRSQPNCPESRLSLCMYISLAIFSILQLFFLWKFIDMRCASFLARTLMSFVFGANINLYLCVLIEETATVLNESRRNYPNMTESCAISVYPETRLSNNDTVYGDATDEASHYLYPFVVEYSLMAVQLLYAVWDISLYKSTTEIDISNSNVELNPVDEEIRLLGVKSRVYCIWELKRMYALYIGLFINIPLCIVTFIKGLVLNRNVKKTSTNRSIRSRDVTLFITAGSVSFFHFFRLVAILNYLPKKDTLGASDDDLLKKP</sequence>